<dbReference type="EMBL" id="LMUA01000052">
    <property type="protein sequence ID" value="KUE74645.1"/>
    <property type="molecule type" value="Genomic_DNA"/>
</dbReference>
<dbReference type="PANTHER" id="PTHR48080">
    <property type="entry name" value="D-GALACTONATE DEHYDRATASE-RELATED"/>
    <property type="match status" value="1"/>
</dbReference>
<evidence type="ECO:0000313" key="5">
    <source>
        <dbReference type="Proteomes" id="UP000032483"/>
    </source>
</evidence>
<evidence type="ECO:0000313" key="7">
    <source>
        <dbReference type="Proteomes" id="UP000431913"/>
    </source>
</evidence>
<evidence type="ECO:0000313" key="3">
    <source>
        <dbReference type="EMBL" id="KUE74645.1"/>
    </source>
</evidence>
<dbReference type="EMBL" id="VUNJ01000010">
    <property type="protein sequence ID" value="MST92416.1"/>
    <property type="molecule type" value="Genomic_DNA"/>
</dbReference>
<evidence type="ECO:0000313" key="2">
    <source>
        <dbReference type="EMBL" id="KJF38550.1"/>
    </source>
</evidence>
<dbReference type="Proteomes" id="UP000053433">
    <property type="component" value="Unassembled WGS sequence"/>
</dbReference>
<name>A0A0D8IV31_9FIRM</name>
<dbReference type="RefSeq" id="WP_050006453.1">
    <property type="nucleotide sequence ID" value="NZ_JAFHCH010000068.1"/>
</dbReference>
<dbReference type="GO" id="GO:0046872">
    <property type="term" value="F:metal ion binding"/>
    <property type="evidence" value="ECO:0007669"/>
    <property type="project" value="UniProtKB-KW"/>
</dbReference>
<dbReference type="Gene3D" id="3.20.20.120">
    <property type="entry name" value="Enolase-like C-terminal domain"/>
    <property type="match status" value="1"/>
</dbReference>
<accession>A0A0W7TLL4</accession>
<dbReference type="EMBL" id="JXXK01000038">
    <property type="protein sequence ID" value="KJF38550.1"/>
    <property type="molecule type" value="Genomic_DNA"/>
</dbReference>
<proteinExistence type="predicted"/>
<evidence type="ECO:0008006" key="8">
    <source>
        <dbReference type="Google" id="ProtNLM"/>
    </source>
</evidence>
<dbReference type="SUPFAM" id="SSF51604">
    <property type="entry name" value="Enolase C-terminal domain-like"/>
    <property type="match status" value="1"/>
</dbReference>
<sequence>MEINLQAYDERRREILDRLSRIPGRVDSIRLYLKNIEAVKRFSCATWTSRQDVIAAVSSGENTGFAECILSVNCPEASLEPWRTAVSCLLGLDAGRAALENRRHQGEWPEQLVEMMEIALVDLCGKLQGVPSNHLLGLQESKAVCGVHVILSDQMDEVAESAQWARQEGKAAYIKVKLFGDTRLDCEVIRTVRRYCSPEETFLIGDVNCGYRPDARAGVSLEWIARQLDQLREAGLDACEDPAFLEIPEWVELQKRVAPLQLIPDYPMRGSRDSIKRICRGMGGIYNIHPDSAGSIIDAVILAGRIRELGAGLMVGDDSLVGPSASIWQQLASGLGARWVEATEKRRESDFYYRCVNDLATDSTHNPIFIQWKKGFGINLDEARLAREVDSTVEVKR</sequence>
<keyword evidence="1" id="KW-0479">Metal-binding</keyword>
<dbReference type="InterPro" id="IPR036849">
    <property type="entry name" value="Enolase-like_C_sf"/>
</dbReference>
<evidence type="ECO:0000313" key="6">
    <source>
        <dbReference type="Proteomes" id="UP000053433"/>
    </source>
</evidence>
<organism evidence="2 5">
    <name type="scientific">Ruthenibacterium lactatiformans</name>
    <dbReference type="NCBI Taxonomy" id="1550024"/>
    <lineage>
        <taxon>Bacteria</taxon>
        <taxon>Bacillati</taxon>
        <taxon>Bacillota</taxon>
        <taxon>Clostridia</taxon>
        <taxon>Eubacteriales</taxon>
        <taxon>Oscillospiraceae</taxon>
        <taxon>Ruthenibacterium</taxon>
    </lineage>
</organism>
<evidence type="ECO:0000313" key="4">
    <source>
        <dbReference type="EMBL" id="MST92416.1"/>
    </source>
</evidence>
<reference evidence="4 7" key="3">
    <citation type="submission" date="2019-08" db="EMBL/GenBank/DDBJ databases">
        <title>In-depth cultivation of the pig gut microbiome towards novel bacterial diversity and tailored functional studies.</title>
        <authorList>
            <person name="Wylensek D."/>
            <person name="Hitch T.C.A."/>
            <person name="Clavel T."/>
        </authorList>
    </citation>
    <scope>NUCLEOTIDE SEQUENCE [LARGE SCALE GENOMIC DNA]</scope>
    <source>
        <strain evidence="4 7">WCA3-601-WT-6J</strain>
    </source>
</reference>
<dbReference type="SUPFAM" id="SSF54826">
    <property type="entry name" value="Enolase N-terminal domain-like"/>
    <property type="match status" value="1"/>
</dbReference>
<dbReference type="Proteomes" id="UP000032483">
    <property type="component" value="Unassembled WGS sequence"/>
</dbReference>
<dbReference type="InterPro" id="IPR029017">
    <property type="entry name" value="Enolase-like_N"/>
</dbReference>
<comment type="caution">
    <text evidence="2">The sequence shown here is derived from an EMBL/GenBank/DDBJ whole genome shotgun (WGS) entry which is preliminary data.</text>
</comment>
<dbReference type="AlphaFoldDB" id="A0A0D8IV31"/>
<dbReference type="Proteomes" id="UP000431913">
    <property type="component" value="Unassembled WGS sequence"/>
</dbReference>
<keyword evidence="5" id="KW-1185">Reference proteome</keyword>
<reference evidence="3 6" key="2">
    <citation type="submission" date="2015-10" db="EMBL/GenBank/DDBJ databases">
        <title>A novel member of the family Ruminococcaceae isolated from human faeces.</title>
        <authorList>
            <person name="Shkoporov A.N."/>
            <person name="Chaplin A.V."/>
            <person name="Motuzova O.V."/>
            <person name="Kafarskaia L.I."/>
            <person name="Efimov B.A."/>
        </authorList>
    </citation>
    <scope>NUCLEOTIDE SEQUENCE [LARGE SCALE GENOMIC DNA]</scope>
    <source>
        <strain evidence="3 6">668</strain>
    </source>
</reference>
<accession>A0A0D8IV31</accession>
<dbReference type="Gene3D" id="3.30.390.10">
    <property type="entry name" value="Enolase-like, N-terminal domain"/>
    <property type="match status" value="1"/>
</dbReference>
<reference evidence="2" key="1">
    <citation type="submission" date="2015-02" db="EMBL/GenBank/DDBJ databases">
        <title>A novel member of the family Ruminococcaceae isolated from human feces.</title>
        <authorList>
            <person name="Shkoporov A.N."/>
            <person name="Chaplin A.V."/>
            <person name="Motuzova O.V."/>
            <person name="Kafarskaia L.I."/>
            <person name="Khokhlova E.V."/>
            <person name="Efimov B.A."/>
        </authorList>
    </citation>
    <scope>NUCLEOTIDE SEQUENCE [LARGE SCALE GENOMIC DNA]</scope>
    <source>
        <strain evidence="2">585-1</strain>
    </source>
</reference>
<gene>
    <name evidence="3" type="ORF">ASJ35_18090</name>
    <name evidence="4" type="ORF">FYJ76_10810</name>
    <name evidence="2" type="ORF">TQ39_17370</name>
</gene>
<protein>
    <recommendedName>
        <fullName evidence="8">Mandelate racemase/muconate lactonizing enzyme C-terminal domain-containing protein</fullName>
    </recommendedName>
</protein>
<dbReference type="InterPro" id="IPR034593">
    <property type="entry name" value="DgoD-like"/>
</dbReference>
<evidence type="ECO:0000256" key="1">
    <source>
        <dbReference type="ARBA" id="ARBA00022723"/>
    </source>
</evidence>
<dbReference type="GeneID" id="42858311"/>